<dbReference type="Pfam" id="PF14025">
    <property type="entry name" value="DUF4241"/>
    <property type="match status" value="1"/>
</dbReference>
<feature type="region of interest" description="Disordered" evidence="1">
    <location>
        <begin position="109"/>
        <end position="139"/>
    </location>
</feature>
<accession>A0ABS7G7K4</accession>
<feature type="region of interest" description="Disordered" evidence="1">
    <location>
        <begin position="184"/>
        <end position="208"/>
    </location>
</feature>
<feature type="compositionally biased region" description="Basic and acidic residues" evidence="1">
    <location>
        <begin position="109"/>
        <end position="131"/>
    </location>
</feature>
<feature type="compositionally biased region" description="Pro residues" evidence="1">
    <location>
        <begin position="193"/>
        <end position="202"/>
    </location>
</feature>
<dbReference type="Proteomes" id="UP000774570">
    <property type="component" value="Unassembled WGS sequence"/>
</dbReference>
<protein>
    <submittedName>
        <fullName evidence="2">DUF4241 domain-containing protein</fullName>
    </submittedName>
</protein>
<evidence type="ECO:0000313" key="2">
    <source>
        <dbReference type="EMBL" id="MBW8487613.1"/>
    </source>
</evidence>
<evidence type="ECO:0000313" key="3">
    <source>
        <dbReference type="Proteomes" id="UP000774570"/>
    </source>
</evidence>
<name>A0ABS7G7K4_9ACTN</name>
<reference evidence="2 3" key="1">
    <citation type="submission" date="2021-07" db="EMBL/GenBank/DDBJ databases">
        <title>Actinomadura sp. PM05-2 isolated from lichen.</title>
        <authorList>
            <person name="Somphong A."/>
            <person name="Phongsopitanun W."/>
            <person name="Tanasupawat S."/>
            <person name="Peongsungnone V."/>
        </authorList>
    </citation>
    <scope>NUCLEOTIDE SEQUENCE [LARGE SCALE GENOMIC DNA]</scope>
    <source>
        <strain evidence="2 3">PM05-2</strain>
    </source>
</reference>
<comment type="caution">
    <text evidence="2">The sequence shown here is derived from an EMBL/GenBank/DDBJ whole genome shotgun (WGS) entry which is preliminary data.</text>
</comment>
<keyword evidence="3" id="KW-1185">Reference proteome</keyword>
<proteinExistence type="predicted"/>
<organism evidence="2 3">
    <name type="scientific">Actinomadura parmotrematis</name>
    <dbReference type="NCBI Taxonomy" id="2864039"/>
    <lineage>
        <taxon>Bacteria</taxon>
        <taxon>Bacillati</taxon>
        <taxon>Actinomycetota</taxon>
        <taxon>Actinomycetes</taxon>
        <taxon>Streptosporangiales</taxon>
        <taxon>Thermomonosporaceae</taxon>
        <taxon>Actinomadura</taxon>
    </lineage>
</organism>
<dbReference type="EMBL" id="JAIBOA010000037">
    <property type="protein sequence ID" value="MBW8487613.1"/>
    <property type="molecule type" value="Genomic_DNA"/>
</dbReference>
<dbReference type="RefSeq" id="WP_220170844.1">
    <property type="nucleotide sequence ID" value="NZ_JAIBOA010000037.1"/>
</dbReference>
<evidence type="ECO:0000256" key="1">
    <source>
        <dbReference type="SAM" id="MobiDB-lite"/>
    </source>
</evidence>
<sequence>MIVDEVEFSYCEGWDADLRDAAGPLSTERARRLDEAGSQYAVLLRVAGRPAAIAEIAWSAGYCSVWSVDGQGRRDSQAVWLLLEDDRLFLRRERSWRYDVPERPEFHGEAARRELTVDPDGRTLSVEEPRGDAGGSTHAADRIPADARWRRVPAFGDWAVLAETLGRRDGWEVAPRVVLRDVSPAEDGGLPGGPLPWRPPRPLRPEGVDRMFRHGARYRLRTAEEEGEAREVAIEVEEAGTVRLPSGRVVAADPSSMEFGEKPLTTAVAPGAYPLLLARVRFADEPGHARVAAARLVIADRSAATWELGVRDGEDPRLLDDGEFYGFGVDAGLGCFVDATAAEALGGLVWEDWDDWTGGPEQRPAELTDPATGANLLAFGTGWGDGSYPVWVGRDRDGAVVGLVADLLVLHSAEPLG</sequence>
<gene>
    <name evidence="2" type="ORF">K1Y72_35035</name>
</gene>
<dbReference type="InterPro" id="IPR025335">
    <property type="entry name" value="DUF4241"/>
</dbReference>